<protein>
    <submittedName>
        <fullName evidence="1">Uncharacterized protein</fullName>
    </submittedName>
</protein>
<dbReference type="Proteomes" id="UP001151760">
    <property type="component" value="Unassembled WGS sequence"/>
</dbReference>
<evidence type="ECO:0000313" key="1">
    <source>
        <dbReference type="EMBL" id="GJS83926.1"/>
    </source>
</evidence>
<proteinExistence type="predicted"/>
<dbReference type="EMBL" id="BQNB010010937">
    <property type="protein sequence ID" value="GJS83926.1"/>
    <property type="molecule type" value="Genomic_DNA"/>
</dbReference>
<organism evidence="1 2">
    <name type="scientific">Tanacetum coccineum</name>
    <dbReference type="NCBI Taxonomy" id="301880"/>
    <lineage>
        <taxon>Eukaryota</taxon>
        <taxon>Viridiplantae</taxon>
        <taxon>Streptophyta</taxon>
        <taxon>Embryophyta</taxon>
        <taxon>Tracheophyta</taxon>
        <taxon>Spermatophyta</taxon>
        <taxon>Magnoliopsida</taxon>
        <taxon>eudicotyledons</taxon>
        <taxon>Gunneridae</taxon>
        <taxon>Pentapetalae</taxon>
        <taxon>asterids</taxon>
        <taxon>campanulids</taxon>
        <taxon>Asterales</taxon>
        <taxon>Asteraceae</taxon>
        <taxon>Asteroideae</taxon>
        <taxon>Anthemideae</taxon>
        <taxon>Anthemidinae</taxon>
        <taxon>Tanacetum</taxon>
    </lineage>
</organism>
<comment type="caution">
    <text evidence="1">The sequence shown here is derived from an EMBL/GenBank/DDBJ whole genome shotgun (WGS) entry which is preliminary data.</text>
</comment>
<reference evidence="1" key="1">
    <citation type="journal article" date="2022" name="Int. J. Mol. Sci.">
        <title>Draft Genome of Tanacetum Coccineum: Genomic Comparison of Closely Related Tanacetum-Family Plants.</title>
        <authorList>
            <person name="Yamashiro T."/>
            <person name="Shiraishi A."/>
            <person name="Nakayama K."/>
            <person name="Satake H."/>
        </authorList>
    </citation>
    <scope>NUCLEOTIDE SEQUENCE</scope>
</reference>
<name>A0ABQ4Z3Y9_9ASTR</name>
<keyword evidence="2" id="KW-1185">Reference proteome</keyword>
<accession>A0ABQ4Z3Y9</accession>
<sequence length="122" mass="13844">MHLDVHIYLRRTHCTQLNTENILTTVAAPHTINNLQPENRHYILAEKRKAIFLILTGIGDEIYSTVDACNTSKEMWTAIERLQQGESLNQFQNKVNDILSERLARSANPLALLAAAQPYSDN</sequence>
<gene>
    <name evidence="1" type="ORF">Tco_0750467</name>
</gene>
<evidence type="ECO:0000313" key="2">
    <source>
        <dbReference type="Proteomes" id="UP001151760"/>
    </source>
</evidence>
<reference evidence="1" key="2">
    <citation type="submission" date="2022-01" db="EMBL/GenBank/DDBJ databases">
        <authorList>
            <person name="Yamashiro T."/>
            <person name="Shiraishi A."/>
            <person name="Satake H."/>
            <person name="Nakayama K."/>
        </authorList>
    </citation>
    <scope>NUCLEOTIDE SEQUENCE</scope>
</reference>